<feature type="region of interest" description="Disordered" evidence="1">
    <location>
        <begin position="79"/>
        <end position="100"/>
    </location>
</feature>
<dbReference type="Proteomes" id="UP001445335">
    <property type="component" value="Unassembled WGS sequence"/>
</dbReference>
<evidence type="ECO:0008006" key="4">
    <source>
        <dbReference type="Google" id="ProtNLM"/>
    </source>
</evidence>
<gene>
    <name evidence="2" type="ORF">WJX81_005162</name>
</gene>
<accession>A0AAW1R2D4</accession>
<organism evidence="2 3">
    <name type="scientific">Elliptochloris bilobata</name>
    <dbReference type="NCBI Taxonomy" id="381761"/>
    <lineage>
        <taxon>Eukaryota</taxon>
        <taxon>Viridiplantae</taxon>
        <taxon>Chlorophyta</taxon>
        <taxon>core chlorophytes</taxon>
        <taxon>Trebouxiophyceae</taxon>
        <taxon>Trebouxiophyceae incertae sedis</taxon>
        <taxon>Elliptochloris clade</taxon>
        <taxon>Elliptochloris</taxon>
    </lineage>
</organism>
<feature type="compositionally biased region" description="Basic and acidic residues" evidence="1">
    <location>
        <begin position="81"/>
        <end position="94"/>
    </location>
</feature>
<dbReference type="SUPFAM" id="SSF69047">
    <property type="entry name" value="Hypothetical protein YjbJ"/>
    <property type="match status" value="2"/>
</dbReference>
<reference evidence="2 3" key="1">
    <citation type="journal article" date="2024" name="Nat. Commun.">
        <title>Phylogenomics reveals the evolutionary origins of lichenization in chlorophyte algae.</title>
        <authorList>
            <person name="Puginier C."/>
            <person name="Libourel C."/>
            <person name="Otte J."/>
            <person name="Skaloud P."/>
            <person name="Haon M."/>
            <person name="Grisel S."/>
            <person name="Petersen M."/>
            <person name="Berrin J.G."/>
            <person name="Delaux P.M."/>
            <person name="Dal Grande F."/>
            <person name="Keller J."/>
        </authorList>
    </citation>
    <scope>NUCLEOTIDE SEQUENCE [LARGE SCALE GENOMIC DNA]</scope>
    <source>
        <strain evidence="2 3">SAG 245.80</strain>
    </source>
</reference>
<dbReference type="PANTHER" id="PTHR40460">
    <property type="entry name" value="CHROMOSOME 1, WHOLE GENOME SHOTGUN SEQUENCE"/>
    <property type="match status" value="1"/>
</dbReference>
<sequence>MTGGEPSKVGGKVDAAIGTVKENAGKLVGAHQTEGEGAAQRAHGNAEHDTAKAKGYVEGASDSLVGGIKKNVGKLFGNSETEAKGTVQEKRGDAGKMANS</sequence>
<feature type="region of interest" description="Disordered" evidence="1">
    <location>
        <begin position="29"/>
        <end position="50"/>
    </location>
</feature>
<comment type="caution">
    <text evidence="2">The sequence shown here is derived from an EMBL/GenBank/DDBJ whole genome shotgun (WGS) entry which is preliminary data.</text>
</comment>
<evidence type="ECO:0000256" key="1">
    <source>
        <dbReference type="SAM" id="MobiDB-lite"/>
    </source>
</evidence>
<proteinExistence type="predicted"/>
<evidence type="ECO:0000313" key="3">
    <source>
        <dbReference type="Proteomes" id="UP001445335"/>
    </source>
</evidence>
<protein>
    <recommendedName>
        <fullName evidence="4">CsbD-like domain-containing protein</fullName>
    </recommendedName>
</protein>
<keyword evidence="3" id="KW-1185">Reference proteome</keyword>
<dbReference type="AlphaFoldDB" id="A0AAW1R2D4"/>
<dbReference type="EMBL" id="JALJOU010000056">
    <property type="protein sequence ID" value="KAK9827665.1"/>
    <property type="molecule type" value="Genomic_DNA"/>
</dbReference>
<dbReference type="PANTHER" id="PTHR40460:SF1">
    <property type="entry name" value="CSBD-LIKE DOMAIN-CONTAINING PROTEIN"/>
    <property type="match status" value="1"/>
</dbReference>
<evidence type="ECO:0000313" key="2">
    <source>
        <dbReference type="EMBL" id="KAK9827665.1"/>
    </source>
</evidence>
<name>A0AAW1R2D4_9CHLO</name>
<dbReference type="InterPro" id="IPR036629">
    <property type="entry name" value="YjbJ_sf"/>
</dbReference>